<dbReference type="PANTHER" id="PTHR42844">
    <property type="entry name" value="DIHYDRONEOPTERIN ALDOLASE 1-RELATED"/>
    <property type="match status" value="1"/>
</dbReference>
<comment type="function">
    <text evidence="6">Catalyzes the conversion of 7,8-dihydroneopterin to 6-hydroxymethyl-7,8-dihydropterin.</text>
</comment>
<keyword evidence="4 6" id="KW-0289">Folate biosynthesis</keyword>
<proteinExistence type="inferred from homology"/>
<dbReference type="NCBIfam" id="TIGR00525">
    <property type="entry name" value="folB"/>
    <property type="match status" value="1"/>
</dbReference>
<name>A0A1T4PR35_9BACT</name>
<dbReference type="EC" id="4.1.2.25" evidence="6"/>
<evidence type="ECO:0000256" key="3">
    <source>
        <dbReference type="ARBA" id="ARBA00005708"/>
    </source>
</evidence>
<accession>A0A1T4PR35</accession>
<gene>
    <name evidence="8" type="ORF">SAMN04488132_106182</name>
</gene>
<dbReference type="OrthoDB" id="9803748at2"/>
<dbReference type="UniPathway" id="UPA00077">
    <property type="reaction ID" value="UER00154"/>
</dbReference>
<dbReference type="InterPro" id="IPR006156">
    <property type="entry name" value="Dihydroneopterin_aldolase"/>
</dbReference>
<dbReference type="InterPro" id="IPR043133">
    <property type="entry name" value="GTP-CH-I_C/QueF"/>
</dbReference>
<evidence type="ECO:0000256" key="2">
    <source>
        <dbReference type="ARBA" id="ARBA00005013"/>
    </source>
</evidence>
<reference evidence="8 9" key="1">
    <citation type="submission" date="2017-02" db="EMBL/GenBank/DDBJ databases">
        <authorList>
            <person name="Peterson S.W."/>
        </authorList>
    </citation>
    <scope>NUCLEOTIDE SEQUENCE [LARGE SCALE GENOMIC DNA]</scope>
    <source>
        <strain evidence="8 9">DSM 22335</strain>
    </source>
</reference>
<evidence type="ECO:0000256" key="5">
    <source>
        <dbReference type="ARBA" id="ARBA00023239"/>
    </source>
</evidence>
<dbReference type="SMART" id="SM00905">
    <property type="entry name" value="FolB"/>
    <property type="match status" value="1"/>
</dbReference>
<keyword evidence="5 6" id="KW-0456">Lyase</keyword>
<dbReference type="RefSeq" id="WP_078831753.1">
    <property type="nucleotide sequence ID" value="NZ_FUWH01000006.1"/>
</dbReference>
<dbReference type="InterPro" id="IPR006157">
    <property type="entry name" value="FolB_dom"/>
</dbReference>
<dbReference type="Gene3D" id="3.30.1130.10">
    <property type="match status" value="1"/>
</dbReference>
<comment type="catalytic activity">
    <reaction evidence="1 6">
        <text>7,8-dihydroneopterin = 6-hydroxymethyl-7,8-dihydropterin + glycolaldehyde</text>
        <dbReference type="Rhea" id="RHEA:10540"/>
        <dbReference type="ChEBI" id="CHEBI:17001"/>
        <dbReference type="ChEBI" id="CHEBI:17071"/>
        <dbReference type="ChEBI" id="CHEBI:44841"/>
        <dbReference type="EC" id="4.1.2.25"/>
    </reaction>
</comment>
<comment type="similarity">
    <text evidence="3 6">Belongs to the DHNA family.</text>
</comment>
<dbReference type="AlphaFoldDB" id="A0A1T4PR35"/>
<dbReference type="Proteomes" id="UP000190888">
    <property type="component" value="Unassembled WGS sequence"/>
</dbReference>
<keyword evidence="9" id="KW-1185">Reference proteome</keyword>
<dbReference type="SUPFAM" id="SSF55620">
    <property type="entry name" value="Tetrahydrobiopterin biosynthesis enzymes-like"/>
    <property type="match status" value="1"/>
</dbReference>
<dbReference type="STRING" id="413434.SAMN04488132_106182"/>
<organism evidence="8 9">
    <name type="scientific">Sediminibacterium ginsengisoli</name>
    <dbReference type="NCBI Taxonomy" id="413434"/>
    <lineage>
        <taxon>Bacteria</taxon>
        <taxon>Pseudomonadati</taxon>
        <taxon>Bacteroidota</taxon>
        <taxon>Chitinophagia</taxon>
        <taxon>Chitinophagales</taxon>
        <taxon>Chitinophagaceae</taxon>
        <taxon>Sediminibacterium</taxon>
    </lineage>
</organism>
<dbReference type="GO" id="GO:0005737">
    <property type="term" value="C:cytoplasm"/>
    <property type="evidence" value="ECO:0007669"/>
    <property type="project" value="TreeGrafter"/>
</dbReference>
<dbReference type="GO" id="GO:0046654">
    <property type="term" value="P:tetrahydrofolate biosynthetic process"/>
    <property type="evidence" value="ECO:0007669"/>
    <property type="project" value="UniProtKB-UniRule"/>
</dbReference>
<sequence length="121" mass="13531">MLAIHLNNLCFHSFHGLYAEERVTGNDFRVDLTVQHHPTALSVRSLEDTIDYAAVYELVKAAMDEPRDLLETVAIDIANTILKRYAHAEDVSVSITKLYPPIPAIQGSLGVSFKLNRNQLV</sequence>
<evidence type="ECO:0000256" key="6">
    <source>
        <dbReference type="RuleBase" id="RU362079"/>
    </source>
</evidence>
<evidence type="ECO:0000313" key="9">
    <source>
        <dbReference type="Proteomes" id="UP000190888"/>
    </source>
</evidence>
<comment type="pathway">
    <text evidence="2 6">Cofactor biosynthesis; tetrahydrofolate biosynthesis; 2-amino-4-hydroxy-6-hydroxymethyl-7,8-dihydropteridine diphosphate from 7,8-dihydroneopterin triphosphate: step 3/4.</text>
</comment>
<evidence type="ECO:0000256" key="1">
    <source>
        <dbReference type="ARBA" id="ARBA00001353"/>
    </source>
</evidence>
<protein>
    <recommendedName>
        <fullName evidence="6">7,8-dihydroneopterin aldolase</fullName>
        <ecNumber evidence="6">4.1.2.25</ecNumber>
    </recommendedName>
</protein>
<dbReference type="EMBL" id="FUWH01000006">
    <property type="protein sequence ID" value="SJZ94094.1"/>
    <property type="molecule type" value="Genomic_DNA"/>
</dbReference>
<dbReference type="GO" id="GO:0046656">
    <property type="term" value="P:folic acid biosynthetic process"/>
    <property type="evidence" value="ECO:0007669"/>
    <property type="project" value="UniProtKB-UniRule"/>
</dbReference>
<dbReference type="NCBIfam" id="TIGR00526">
    <property type="entry name" value="folB_dom"/>
    <property type="match status" value="1"/>
</dbReference>
<feature type="domain" description="Dihydroneopterin aldolase/epimerase" evidence="7">
    <location>
        <begin position="4"/>
        <end position="115"/>
    </location>
</feature>
<dbReference type="Pfam" id="PF02152">
    <property type="entry name" value="FolB"/>
    <property type="match status" value="1"/>
</dbReference>
<evidence type="ECO:0000256" key="4">
    <source>
        <dbReference type="ARBA" id="ARBA00022909"/>
    </source>
</evidence>
<evidence type="ECO:0000313" key="8">
    <source>
        <dbReference type="EMBL" id="SJZ94094.1"/>
    </source>
</evidence>
<dbReference type="GO" id="GO:0004150">
    <property type="term" value="F:dihydroneopterin aldolase activity"/>
    <property type="evidence" value="ECO:0007669"/>
    <property type="project" value="UniProtKB-UniRule"/>
</dbReference>
<dbReference type="PANTHER" id="PTHR42844:SF1">
    <property type="entry name" value="DIHYDRONEOPTERIN ALDOLASE 1-RELATED"/>
    <property type="match status" value="1"/>
</dbReference>
<evidence type="ECO:0000259" key="7">
    <source>
        <dbReference type="SMART" id="SM00905"/>
    </source>
</evidence>